<proteinExistence type="predicted"/>
<dbReference type="AlphaFoldDB" id="A0A6V7PNZ2"/>
<accession>A0A6V7PNZ2</accession>
<protein>
    <submittedName>
        <fullName evidence="2">Uncharacterized protein</fullName>
    </submittedName>
</protein>
<evidence type="ECO:0000256" key="1">
    <source>
        <dbReference type="SAM" id="MobiDB-lite"/>
    </source>
</evidence>
<gene>
    <name evidence="2" type="ORF">CB5_LOCUS15594</name>
</gene>
<dbReference type="EMBL" id="LR862150">
    <property type="protein sequence ID" value="CAD1832383.1"/>
    <property type="molecule type" value="Genomic_DNA"/>
</dbReference>
<sequence length="153" mass="16701">MAPRRHAEVCREELDQEPHHRRPQEEPQERVPRDRPRLEIALEVPRSRNAMHIRNPGPVNSHSFRHENGGGAAPSAPSSSSEIEITTFSSESYAHSSSELPGPGDRATRSFSSASCEGDAVDAMDELEGGGGGGERRGRKSECGCFERVLNGE</sequence>
<feature type="region of interest" description="Disordered" evidence="1">
    <location>
        <begin position="1"/>
        <end position="141"/>
    </location>
</feature>
<organism evidence="2">
    <name type="scientific">Ananas comosus var. bracteatus</name>
    <name type="common">red pineapple</name>
    <dbReference type="NCBI Taxonomy" id="296719"/>
    <lineage>
        <taxon>Eukaryota</taxon>
        <taxon>Viridiplantae</taxon>
        <taxon>Streptophyta</taxon>
        <taxon>Embryophyta</taxon>
        <taxon>Tracheophyta</taxon>
        <taxon>Spermatophyta</taxon>
        <taxon>Magnoliopsida</taxon>
        <taxon>Liliopsida</taxon>
        <taxon>Poales</taxon>
        <taxon>Bromeliaceae</taxon>
        <taxon>Bromelioideae</taxon>
        <taxon>Ananas</taxon>
    </lineage>
</organism>
<reference evidence="2" key="1">
    <citation type="submission" date="2020-07" db="EMBL/GenBank/DDBJ databases">
        <authorList>
            <person name="Lin J."/>
        </authorList>
    </citation>
    <scope>NUCLEOTIDE SEQUENCE</scope>
</reference>
<feature type="compositionally biased region" description="Low complexity" evidence="1">
    <location>
        <begin position="73"/>
        <end position="98"/>
    </location>
</feature>
<evidence type="ECO:0000313" key="2">
    <source>
        <dbReference type="EMBL" id="CAD1832383.1"/>
    </source>
</evidence>
<feature type="compositionally biased region" description="Acidic residues" evidence="1">
    <location>
        <begin position="119"/>
        <end position="128"/>
    </location>
</feature>
<name>A0A6V7PNZ2_ANACO</name>
<feature type="compositionally biased region" description="Basic and acidic residues" evidence="1">
    <location>
        <begin position="1"/>
        <end position="40"/>
    </location>
</feature>